<feature type="transmembrane region" description="Helical" evidence="1">
    <location>
        <begin position="44"/>
        <end position="65"/>
    </location>
</feature>
<dbReference type="Proteomes" id="UP000663801">
    <property type="component" value="Unassembled WGS sequence"/>
</dbReference>
<evidence type="ECO:0000256" key="1">
    <source>
        <dbReference type="SAM" id="Phobius"/>
    </source>
</evidence>
<keyword evidence="3" id="KW-1185">Reference proteome</keyword>
<feature type="transmembrane region" description="Helical" evidence="1">
    <location>
        <begin position="133"/>
        <end position="155"/>
    </location>
</feature>
<keyword evidence="1" id="KW-0812">Transmembrane</keyword>
<evidence type="ECO:0000313" key="3">
    <source>
        <dbReference type="Proteomes" id="UP000663801"/>
    </source>
</evidence>
<evidence type="ECO:0000313" key="2">
    <source>
        <dbReference type="EMBL" id="MBM9476030.1"/>
    </source>
</evidence>
<gene>
    <name evidence="2" type="ORF">JL107_06205</name>
</gene>
<sequence length="215" mass="22199">MSSIDDDRTTTDGARPFQHAAADLGVDRETVHARETEKYGGMKIGSAFFGFMAAIGIAALLTSLLTGTGVALGLSNNTTAAEITDQAAAATGTARTIGLIGAIALLVIIALAYFSGGYVAGRMARFNGTKQGLAVWLWSIFFAVVIAVLVLIFGSKFDVLSNLNLPRIPLDEGDVTTAGIIAIAALVIVSLGAALLGGKAGMAYHRRVDRTGLVV</sequence>
<feature type="transmembrane region" description="Helical" evidence="1">
    <location>
        <begin position="97"/>
        <end position="121"/>
    </location>
</feature>
<dbReference type="EMBL" id="JAERWL010000006">
    <property type="protein sequence ID" value="MBM9476030.1"/>
    <property type="molecule type" value="Genomic_DNA"/>
</dbReference>
<dbReference type="RefSeq" id="WP_205256143.1">
    <property type="nucleotide sequence ID" value="NZ_BAAAPV010000003.1"/>
</dbReference>
<keyword evidence="1" id="KW-1133">Transmembrane helix</keyword>
<comment type="caution">
    <text evidence="2">The sequence shown here is derived from an EMBL/GenBank/DDBJ whole genome shotgun (WGS) entry which is preliminary data.</text>
</comment>
<name>A0A938YE74_9ACTN</name>
<accession>A0A938YE74</accession>
<keyword evidence="1" id="KW-0472">Membrane</keyword>
<reference evidence="2" key="1">
    <citation type="submission" date="2021-01" db="EMBL/GenBank/DDBJ databases">
        <title>KCTC 19127 draft genome.</title>
        <authorList>
            <person name="An D."/>
        </authorList>
    </citation>
    <scope>NUCLEOTIDE SEQUENCE</scope>
    <source>
        <strain evidence="2">KCTC 19127</strain>
    </source>
</reference>
<proteinExistence type="predicted"/>
<protein>
    <submittedName>
        <fullName evidence="2">Uncharacterized protein</fullName>
    </submittedName>
</protein>
<dbReference type="AlphaFoldDB" id="A0A938YE74"/>
<organism evidence="2 3">
    <name type="scientific">Nakamurella flavida</name>
    <dbReference type="NCBI Taxonomy" id="363630"/>
    <lineage>
        <taxon>Bacteria</taxon>
        <taxon>Bacillati</taxon>
        <taxon>Actinomycetota</taxon>
        <taxon>Actinomycetes</taxon>
        <taxon>Nakamurellales</taxon>
        <taxon>Nakamurellaceae</taxon>
        <taxon>Nakamurella</taxon>
    </lineage>
</organism>
<feature type="transmembrane region" description="Helical" evidence="1">
    <location>
        <begin position="175"/>
        <end position="197"/>
    </location>
</feature>